<evidence type="ECO:0000256" key="4">
    <source>
        <dbReference type="ARBA" id="ARBA00022729"/>
    </source>
</evidence>
<feature type="transmembrane region" description="Helical" evidence="8">
    <location>
        <begin position="530"/>
        <end position="551"/>
    </location>
</feature>
<accession>A0AAE1CM48</accession>
<dbReference type="AlphaFoldDB" id="A0AAE1CM48"/>
<gene>
    <name evidence="9" type="ORF">RRG08_017239</name>
</gene>
<keyword evidence="5 8" id="KW-1133">Transmembrane helix</keyword>
<dbReference type="GO" id="GO:0005886">
    <property type="term" value="C:plasma membrane"/>
    <property type="evidence" value="ECO:0007669"/>
    <property type="project" value="TreeGrafter"/>
</dbReference>
<dbReference type="PANTHER" id="PTHR12185">
    <property type="entry name" value="SID1 TRANSMEMBRANE FAMILY MEMEBER"/>
    <property type="match status" value="1"/>
</dbReference>
<dbReference type="GO" id="GO:0051033">
    <property type="term" value="F:RNA transmembrane transporter activity"/>
    <property type="evidence" value="ECO:0007669"/>
    <property type="project" value="TreeGrafter"/>
</dbReference>
<feature type="transmembrane region" description="Helical" evidence="8">
    <location>
        <begin position="613"/>
        <end position="635"/>
    </location>
</feature>
<comment type="caution">
    <text evidence="9">The sequence shown here is derived from an EMBL/GenBank/DDBJ whole genome shotgun (WGS) entry which is preliminary data.</text>
</comment>
<feature type="transmembrane region" description="Helical" evidence="8">
    <location>
        <begin position="692"/>
        <end position="710"/>
    </location>
</feature>
<evidence type="ECO:0000256" key="1">
    <source>
        <dbReference type="ARBA" id="ARBA00004141"/>
    </source>
</evidence>
<feature type="transmembrane region" description="Helical" evidence="8">
    <location>
        <begin position="280"/>
        <end position="302"/>
    </location>
</feature>
<keyword evidence="6 8" id="KW-0472">Membrane</keyword>
<dbReference type="GO" id="GO:0005764">
    <property type="term" value="C:lysosome"/>
    <property type="evidence" value="ECO:0007669"/>
    <property type="project" value="TreeGrafter"/>
</dbReference>
<dbReference type="GO" id="GO:0003725">
    <property type="term" value="F:double-stranded RNA binding"/>
    <property type="evidence" value="ECO:0007669"/>
    <property type="project" value="TreeGrafter"/>
</dbReference>
<keyword evidence="4" id="KW-0732">Signal</keyword>
<dbReference type="PANTHER" id="PTHR12185:SF14">
    <property type="entry name" value="CHOLESTEROL UPTAKE PROTEIN 1"/>
    <property type="match status" value="1"/>
</dbReference>
<feature type="transmembrane region" description="Helical" evidence="8">
    <location>
        <begin position="484"/>
        <end position="501"/>
    </location>
</feature>
<protein>
    <recommendedName>
        <fullName evidence="11">SID1 transmembrane family member 1</fullName>
    </recommendedName>
</protein>
<proteinExistence type="inferred from homology"/>
<keyword evidence="3 8" id="KW-0812">Transmembrane</keyword>
<evidence type="ECO:0000256" key="2">
    <source>
        <dbReference type="ARBA" id="ARBA00006618"/>
    </source>
</evidence>
<dbReference type="InterPro" id="IPR025958">
    <property type="entry name" value="SID1_TM_fam"/>
</dbReference>
<dbReference type="Proteomes" id="UP001283361">
    <property type="component" value="Unassembled WGS sequence"/>
</dbReference>
<comment type="subcellular location">
    <subcellularLocation>
        <location evidence="1">Membrane</location>
        <topology evidence="1">Multi-pass membrane protein</topology>
    </subcellularLocation>
</comment>
<evidence type="ECO:0000256" key="5">
    <source>
        <dbReference type="ARBA" id="ARBA00022989"/>
    </source>
</evidence>
<feature type="transmembrane region" description="Helical" evidence="8">
    <location>
        <begin position="722"/>
        <end position="745"/>
    </location>
</feature>
<evidence type="ECO:0008006" key="11">
    <source>
        <dbReference type="Google" id="ProtNLM"/>
    </source>
</evidence>
<dbReference type="Pfam" id="PF13965">
    <property type="entry name" value="SID-1_RNA_chan"/>
    <property type="match status" value="1"/>
</dbReference>
<evidence type="ECO:0000256" key="3">
    <source>
        <dbReference type="ARBA" id="ARBA00022692"/>
    </source>
</evidence>
<reference evidence="9" key="1">
    <citation type="journal article" date="2023" name="G3 (Bethesda)">
        <title>A reference genome for the long-term kleptoplast-retaining sea slug Elysia crispata morphotype clarki.</title>
        <authorList>
            <person name="Eastman K.E."/>
            <person name="Pendleton A.L."/>
            <person name="Shaikh M.A."/>
            <person name="Suttiyut T."/>
            <person name="Ogas R."/>
            <person name="Tomko P."/>
            <person name="Gavelis G."/>
            <person name="Widhalm J.R."/>
            <person name="Wisecaver J.H."/>
        </authorList>
    </citation>
    <scope>NUCLEOTIDE SEQUENCE</scope>
    <source>
        <strain evidence="9">ECLA1</strain>
    </source>
</reference>
<keyword evidence="10" id="KW-1185">Reference proteome</keyword>
<comment type="similarity">
    <text evidence="2">Belongs to the SID1 family.</text>
</comment>
<evidence type="ECO:0000256" key="7">
    <source>
        <dbReference type="ARBA" id="ARBA00023180"/>
    </source>
</evidence>
<feature type="transmembrane region" description="Helical" evidence="8">
    <location>
        <begin position="776"/>
        <end position="795"/>
    </location>
</feature>
<feature type="transmembrane region" description="Helical" evidence="8">
    <location>
        <begin position="557"/>
        <end position="576"/>
    </location>
</feature>
<evidence type="ECO:0000313" key="10">
    <source>
        <dbReference type="Proteomes" id="UP001283361"/>
    </source>
</evidence>
<feature type="transmembrane region" description="Helical" evidence="8">
    <location>
        <begin position="667"/>
        <end position="686"/>
    </location>
</feature>
<feature type="transmembrane region" description="Helical" evidence="8">
    <location>
        <begin position="429"/>
        <end position="449"/>
    </location>
</feature>
<evidence type="ECO:0000256" key="8">
    <source>
        <dbReference type="SAM" id="Phobius"/>
    </source>
</evidence>
<evidence type="ECO:0000256" key="6">
    <source>
        <dbReference type="ARBA" id="ARBA00023136"/>
    </source>
</evidence>
<organism evidence="9 10">
    <name type="scientific">Elysia crispata</name>
    <name type="common">lettuce slug</name>
    <dbReference type="NCBI Taxonomy" id="231223"/>
    <lineage>
        <taxon>Eukaryota</taxon>
        <taxon>Metazoa</taxon>
        <taxon>Spiralia</taxon>
        <taxon>Lophotrochozoa</taxon>
        <taxon>Mollusca</taxon>
        <taxon>Gastropoda</taxon>
        <taxon>Heterobranchia</taxon>
        <taxon>Euthyneura</taxon>
        <taxon>Panpulmonata</taxon>
        <taxon>Sacoglossa</taxon>
        <taxon>Placobranchoidea</taxon>
        <taxon>Plakobranchidae</taxon>
        <taxon>Elysia</taxon>
    </lineage>
</organism>
<feature type="transmembrane region" description="Helical" evidence="8">
    <location>
        <begin position="588"/>
        <end position="607"/>
    </location>
</feature>
<keyword evidence="7" id="KW-0325">Glycoprotein</keyword>
<dbReference type="EMBL" id="JAWDGP010007660">
    <property type="protein sequence ID" value="KAK3709456.1"/>
    <property type="molecule type" value="Genomic_DNA"/>
</dbReference>
<sequence>MYNLPETEPVSTIVVQNASFSQLYIGEVSAKTQYMFVFNYTEGGKITATRIQLFSSRADKVYPVTCVARQQEGILSWQLPLEIEDSYSYWSSSRTLCPVDKNHKEHLEKEQLIYVTVSSMSEKKKDFNLTTFKIDDFQVEHDVPKTFEVSVARPKYYMYYFPKGIDHVLLRVTSKSDTCMTVSVQKIKCPVFDLDMNVEYAGKFQTMSTQATILLQRDDYSDTNGFYIVFITKANDKDCVGHLDFEKLKPSTGDGERRKTISIIITDTITNAEYWKATSAALGFFLTFYLLAFVIFCLCHGCGLPKTFSEMSPEDMEEARSLFERVKRVRFNIQGDSNAASGNEDGFLRATPYGRQYGAVENSDIEASRSYRRELSAVSNSSALIDESAIDFLSDADYEKDVFRTKTALFVSDLARKKRSKLAKIYRTFYWNLLTIAIFYGLPVVQLVVTYQRVLNESGNLDLCYYNFGCAHPLKDFLSAFNNVYSNIGYIMLGLLFIIIVRARDFHSQRIVTEYGELAERYGIPQHFGLFYAMGIALCMEGVMSACYHVCPSYQNFQFDTSFMYIIACLMMLKIYQCRHPDINAKAPGAFFSMALIIFIAVMGVIYGNSIFWIFYALFHMLVTLVLTVQIYYMGRWSIDRYVFKRLFLFAVSDFRRCSPPTYPPRFCLLLVGNIVNWGFAIYGAVSQPSNFASFFLGIFIGNLLLYIIFYMIMKLWSRERLSWLVVVVILTSMVTWAGSLYFFFDQLSNWQKTPAGSREQNRACMLMDFYDSHDVWHFLSALSMFFSFLIIFLLDDDLAQTRRDKIPVF</sequence>
<name>A0AAE1CM48_9GAST</name>
<evidence type="ECO:0000313" key="9">
    <source>
        <dbReference type="EMBL" id="KAK3709456.1"/>
    </source>
</evidence>